<reference evidence="2 3" key="1">
    <citation type="submission" date="2023-05" db="EMBL/GenBank/DDBJ databases">
        <title>B98-5 Cell Line De Novo Hybrid Assembly: An Optical Mapping Approach.</title>
        <authorList>
            <person name="Kananen K."/>
            <person name="Auerbach J.A."/>
            <person name="Kautto E."/>
            <person name="Blachly J.S."/>
        </authorList>
    </citation>
    <scope>NUCLEOTIDE SEQUENCE [LARGE SCALE GENOMIC DNA]</scope>
    <source>
        <strain evidence="2">B95-8</strain>
        <tissue evidence="2">Cell line</tissue>
    </source>
</reference>
<evidence type="ECO:0000313" key="2">
    <source>
        <dbReference type="EMBL" id="KAK2104595.1"/>
    </source>
</evidence>
<proteinExistence type="predicted"/>
<dbReference type="Proteomes" id="UP001266305">
    <property type="component" value="Unassembled WGS sequence"/>
</dbReference>
<comment type="caution">
    <text evidence="2">The sequence shown here is derived from an EMBL/GenBank/DDBJ whole genome shotgun (WGS) entry which is preliminary data.</text>
</comment>
<organism evidence="2 3">
    <name type="scientific">Saguinus oedipus</name>
    <name type="common">Cotton-top tamarin</name>
    <name type="synonym">Oedipomidas oedipus</name>
    <dbReference type="NCBI Taxonomy" id="9490"/>
    <lineage>
        <taxon>Eukaryota</taxon>
        <taxon>Metazoa</taxon>
        <taxon>Chordata</taxon>
        <taxon>Craniata</taxon>
        <taxon>Vertebrata</taxon>
        <taxon>Euteleostomi</taxon>
        <taxon>Mammalia</taxon>
        <taxon>Eutheria</taxon>
        <taxon>Euarchontoglires</taxon>
        <taxon>Primates</taxon>
        <taxon>Haplorrhini</taxon>
        <taxon>Platyrrhini</taxon>
        <taxon>Cebidae</taxon>
        <taxon>Callitrichinae</taxon>
        <taxon>Saguinus</taxon>
    </lineage>
</organism>
<sequence length="157" mass="17175">MSSAQQNSKYQEREVRSQNIKGKRSPAKEPGFYLTGSVAGNTAGSVVYKAHSDSGLRSSMDVAQQEFCCAKLLAFIMKTAGTGYVQDRRSVEEGSPKPLECSGRSLGYALRREPQSCSSGQPLLHKLCISFLCLYKLSEMTNYRMAQISGSSSRSKP</sequence>
<evidence type="ECO:0000313" key="3">
    <source>
        <dbReference type="Proteomes" id="UP001266305"/>
    </source>
</evidence>
<accession>A0ABQ9V6D5</accession>
<dbReference type="EMBL" id="JASSZA010000008">
    <property type="protein sequence ID" value="KAK2104595.1"/>
    <property type="molecule type" value="Genomic_DNA"/>
</dbReference>
<keyword evidence="3" id="KW-1185">Reference proteome</keyword>
<protein>
    <submittedName>
        <fullName evidence="2">Uncharacterized protein</fullName>
    </submittedName>
</protein>
<evidence type="ECO:0000256" key="1">
    <source>
        <dbReference type="SAM" id="MobiDB-lite"/>
    </source>
</evidence>
<name>A0ABQ9V6D5_SAGOE</name>
<feature type="region of interest" description="Disordered" evidence="1">
    <location>
        <begin position="1"/>
        <end position="28"/>
    </location>
</feature>
<gene>
    <name evidence="2" type="ORF">P7K49_018451</name>
</gene>